<keyword evidence="5" id="KW-1185">Reference proteome</keyword>
<reference evidence="4 5" key="1">
    <citation type="journal article" date="2015" name="Fungal Genet. Biol.">
        <title>Evolution of novel wood decay mechanisms in Agaricales revealed by the genome sequences of Fistulina hepatica and Cylindrobasidium torrendii.</title>
        <authorList>
            <person name="Floudas D."/>
            <person name="Held B.W."/>
            <person name="Riley R."/>
            <person name="Nagy L.G."/>
            <person name="Koehler G."/>
            <person name="Ransdell A.S."/>
            <person name="Younus H."/>
            <person name="Chow J."/>
            <person name="Chiniquy J."/>
            <person name="Lipzen A."/>
            <person name="Tritt A."/>
            <person name="Sun H."/>
            <person name="Haridas S."/>
            <person name="LaButti K."/>
            <person name="Ohm R.A."/>
            <person name="Kues U."/>
            <person name="Blanchette R.A."/>
            <person name="Grigoriev I.V."/>
            <person name="Minto R.E."/>
            <person name="Hibbett D.S."/>
        </authorList>
    </citation>
    <scope>NUCLEOTIDE SEQUENCE [LARGE SCALE GENOMIC DNA]</scope>
    <source>
        <strain evidence="4 5">FP15055 ss-10</strain>
    </source>
</reference>
<dbReference type="STRING" id="1314674.A0A0D7B5V9"/>
<organism evidence="4 5">
    <name type="scientific">Cylindrobasidium torrendii FP15055 ss-10</name>
    <dbReference type="NCBI Taxonomy" id="1314674"/>
    <lineage>
        <taxon>Eukaryota</taxon>
        <taxon>Fungi</taxon>
        <taxon>Dikarya</taxon>
        <taxon>Basidiomycota</taxon>
        <taxon>Agaricomycotina</taxon>
        <taxon>Agaricomycetes</taxon>
        <taxon>Agaricomycetidae</taxon>
        <taxon>Agaricales</taxon>
        <taxon>Marasmiineae</taxon>
        <taxon>Physalacriaceae</taxon>
        <taxon>Cylindrobasidium</taxon>
    </lineage>
</organism>
<dbReference type="InterPro" id="IPR012677">
    <property type="entry name" value="Nucleotide-bd_a/b_plait_sf"/>
</dbReference>
<dbReference type="OrthoDB" id="439808at2759"/>
<dbReference type="InterPro" id="IPR035979">
    <property type="entry name" value="RBD_domain_sf"/>
</dbReference>
<evidence type="ECO:0000313" key="4">
    <source>
        <dbReference type="EMBL" id="KIY65574.1"/>
    </source>
</evidence>
<evidence type="ECO:0000313" key="5">
    <source>
        <dbReference type="Proteomes" id="UP000054007"/>
    </source>
</evidence>
<dbReference type="GO" id="GO:0003723">
    <property type="term" value="F:RNA binding"/>
    <property type="evidence" value="ECO:0007669"/>
    <property type="project" value="UniProtKB-UniRule"/>
</dbReference>
<dbReference type="CDD" id="cd00590">
    <property type="entry name" value="RRM_SF"/>
    <property type="match status" value="2"/>
</dbReference>
<dbReference type="Proteomes" id="UP000054007">
    <property type="component" value="Unassembled WGS sequence"/>
</dbReference>
<evidence type="ECO:0000259" key="3">
    <source>
        <dbReference type="PROSITE" id="PS50102"/>
    </source>
</evidence>
<dbReference type="PROSITE" id="PS50102">
    <property type="entry name" value="RRM"/>
    <property type="match status" value="2"/>
</dbReference>
<dbReference type="AlphaFoldDB" id="A0A0D7B5V9"/>
<dbReference type="Pfam" id="PF00076">
    <property type="entry name" value="RRM_1"/>
    <property type="match status" value="2"/>
</dbReference>
<gene>
    <name evidence="4" type="ORF">CYLTODRAFT_492224</name>
</gene>
<dbReference type="Gene3D" id="3.30.70.330">
    <property type="match status" value="2"/>
</dbReference>
<feature type="domain" description="RRM" evidence="3">
    <location>
        <begin position="116"/>
        <end position="203"/>
    </location>
</feature>
<dbReference type="EMBL" id="KN880585">
    <property type="protein sequence ID" value="KIY65574.1"/>
    <property type="molecule type" value="Genomic_DNA"/>
</dbReference>
<name>A0A0D7B5V9_9AGAR</name>
<evidence type="ECO:0000256" key="1">
    <source>
        <dbReference type="PROSITE-ProRule" id="PRU00176"/>
    </source>
</evidence>
<feature type="region of interest" description="Disordered" evidence="2">
    <location>
        <begin position="30"/>
        <end position="62"/>
    </location>
</feature>
<feature type="domain" description="RRM" evidence="3">
    <location>
        <begin position="205"/>
        <end position="280"/>
    </location>
</feature>
<keyword evidence="1" id="KW-0694">RNA-binding</keyword>
<dbReference type="SMART" id="SM00360">
    <property type="entry name" value="RRM"/>
    <property type="match status" value="2"/>
</dbReference>
<proteinExistence type="predicted"/>
<dbReference type="SUPFAM" id="SSF54928">
    <property type="entry name" value="RNA-binding domain, RBD"/>
    <property type="match status" value="1"/>
</dbReference>
<sequence length="304" mass="33587">MLGSAFRLSRSQATRAIARIHTTASAKADFGFLGDDAPIPQQPRRTQPKDVQPGSSARRRPKIDFIEPDIQFDEHGRFKLSMPTAGNGAGFMETGIKEQELKPPRRQRARLPRPEEQLFIGNLPQSVETKTLEAMFSLHGNPVTVKRTQPRFAFITFTSPDHARQVLEEHQKRPYTIPAGHKSHTILVQAVSGKSIKSKTSEPRVTVRLWDLARNVTDAQIHDALAAFGEVLEVRINRWEDSGDCRGTAFVDMANQDAANAVVTATKRGPSVSRRGNGEQTTRGLWVGYGLVGASVSFDPVVES</sequence>
<evidence type="ECO:0000256" key="2">
    <source>
        <dbReference type="SAM" id="MobiDB-lite"/>
    </source>
</evidence>
<dbReference type="InterPro" id="IPR000504">
    <property type="entry name" value="RRM_dom"/>
</dbReference>
<accession>A0A0D7B5V9</accession>
<dbReference type="PANTHER" id="PTHR15241:SF304">
    <property type="entry name" value="RRM DOMAIN-CONTAINING PROTEIN"/>
    <property type="match status" value="1"/>
</dbReference>
<protein>
    <recommendedName>
        <fullName evidence="3">RRM domain-containing protein</fullName>
    </recommendedName>
</protein>
<dbReference type="PANTHER" id="PTHR15241">
    <property type="entry name" value="TRANSFORMER-2-RELATED"/>
    <property type="match status" value="1"/>
</dbReference>